<sequence>MADYLHRSIARARRVLDEQQFVSPSQVDSVTGEDLDRIFNDGRKTVSSEFVPIDIEKIVAARRGRKKPPLKVLWAKYRQSDARAGVRHYGYDRFCELVAEHVRVNDLTAPIKHVPGQTVQVDWADTRMQIIDAISRVTTLVSAFVASLPLMIKCGRRSAPVAHARATGSTHTRYQIARLNRPTDLLAQTR</sequence>
<name>A0AAU7DUX5_9MICO</name>
<evidence type="ECO:0008006" key="2">
    <source>
        <dbReference type="Google" id="ProtNLM"/>
    </source>
</evidence>
<dbReference type="AlphaFoldDB" id="A0AAU7DUX5"/>
<evidence type="ECO:0000313" key="1">
    <source>
        <dbReference type="EMBL" id="XBH20566.1"/>
    </source>
</evidence>
<proteinExistence type="predicted"/>
<reference evidence="1" key="1">
    <citation type="submission" date="2024-02" db="EMBL/GenBank/DDBJ databases">
        <title>Tomenella chthoni gen. nov. sp. nov., a member of the family Jonesiaceae isolated from bat guano.</title>
        <authorList>
            <person name="Miller S.L."/>
            <person name="King J."/>
            <person name="Sankaranarayanan K."/>
            <person name="Lawson P.A."/>
        </authorList>
    </citation>
    <scope>NUCLEOTIDE SEQUENCE</scope>
    <source>
        <strain evidence="1">BS-20</strain>
    </source>
</reference>
<organism evidence="1">
    <name type="scientific">Jonesiaceae bacterium BS-20</name>
    <dbReference type="NCBI Taxonomy" id="3120821"/>
    <lineage>
        <taxon>Bacteria</taxon>
        <taxon>Bacillati</taxon>
        <taxon>Actinomycetota</taxon>
        <taxon>Actinomycetes</taxon>
        <taxon>Micrococcales</taxon>
        <taxon>Jonesiaceae</taxon>
    </lineage>
</organism>
<dbReference type="EMBL" id="CP146203">
    <property type="protein sequence ID" value="XBH20566.1"/>
    <property type="molecule type" value="Genomic_DNA"/>
</dbReference>
<gene>
    <name evidence="1" type="ORF">V5R04_09990</name>
</gene>
<protein>
    <recommendedName>
        <fullName evidence="2">Transposase</fullName>
    </recommendedName>
</protein>
<accession>A0AAU7DUX5</accession>